<name>I0UZK7_9PSEU</name>
<proteinExistence type="predicted"/>
<evidence type="ECO:0000313" key="3">
    <source>
        <dbReference type="EMBL" id="EID53310.1"/>
    </source>
</evidence>
<evidence type="ECO:0000256" key="2">
    <source>
        <dbReference type="ARBA" id="ARBA00023136"/>
    </source>
</evidence>
<organism evidence="3 4">
    <name type="scientific">Saccharomonospora xinjiangensis XJ-54</name>
    <dbReference type="NCBI Taxonomy" id="882086"/>
    <lineage>
        <taxon>Bacteria</taxon>
        <taxon>Bacillati</taxon>
        <taxon>Actinomycetota</taxon>
        <taxon>Actinomycetes</taxon>
        <taxon>Pseudonocardiales</taxon>
        <taxon>Pseudonocardiaceae</taxon>
        <taxon>Saccharomonospora</taxon>
    </lineage>
</organism>
<dbReference type="AlphaFoldDB" id="I0UZK7"/>
<dbReference type="PANTHER" id="PTHR37042:SF4">
    <property type="entry name" value="OUTER MEMBRANE PROTEIN RV1973"/>
    <property type="match status" value="1"/>
</dbReference>
<protein>
    <recommendedName>
        <fullName evidence="5">Mce-associated membrane protein</fullName>
    </recommendedName>
</protein>
<comment type="subcellular location">
    <subcellularLocation>
        <location evidence="1">Membrane</location>
    </subcellularLocation>
</comment>
<dbReference type="EMBL" id="JH636049">
    <property type="protein sequence ID" value="EID53310.1"/>
    <property type="molecule type" value="Genomic_DNA"/>
</dbReference>
<dbReference type="GO" id="GO:0016020">
    <property type="term" value="C:membrane"/>
    <property type="evidence" value="ECO:0007669"/>
    <property type="project" value="UniProtKB-SubCell"/>
</dbReference>
<sequence>MKRRTALLLVLAVLLAGAGAVCVVLERSLRSSESARDGAHVDADATLEVRAAVVKAVNKVFTYHYDDLETTERAAEDLLRGQAREEYRMLFSRIVGSAEEQRLTVTTRVVDAAVLSMTGDRAEVLVFTDQTSVRDALESSAEPASAAAQLLVTATRHDDRWLLTTLTQT</sequence>
<dbReference type="OrthoDB" id="5192320at2"/>
<evidence type="ECO:0000256" key="1">
    <source>
        <dbReference type="ARBA" id="ARBA00004370"/>
    </source>
</evidence>
<dbReference type="HOGENOM" id="CLU_072301_2_2_11"/>
<gene>
    <name evidence="3" type="ORF">SacxiDRAFT_1049</name>
</gene>
<dbReference type="RefSeq" id="WP_006237429.1">
    <property type="nucleotide sequence ID" value="NZ_JH636049.1"/>
</dbReference>
<keyword evidence="4" id="KW-1185">Reference proteome</keyword>
<evidence type="ECO:0000313" key="4">
    <source>
        <dbReference type="Proteomes" id="UP000004691"/>
    </source>
</evidence>
<reference evidence="3 4" key="1">
    <citation type="submission" date="2012-01" db="EMBL/GenBank/DDBJ databases">
        <title>Improved High-Quality Draft sequence of Saccharomonospora xinjiangensis XJ-54.</title>
        <authorList>
            <consortium name="US DOE Joint Genome Institute"/>
            <person name="Lucas S."/>
            <person name="Han J."/>
            <person name="Lapidus A."/>
            <person name="Cheng J.-F."/>
            <person name="Goodwin L."/>
            <person name="Pitluck S."/>
            <person name="Peters L."/>
            <person name="Mikhailova N."/>
            <person name="Teshima H."/>
            <person name="Detter J.C."/>
            <person name="Han C."/>
            <person name="Tapia R."/>
            <person name="Land M."/>
            <person name="Hauser L."/>
            <person name="Kyrpides N."/>
            <person name="Ivanova N."/>
            <person name="Pagani I."/>
            <person name="Brambilla E.-M."/>
            <person name="Klenk H.-P."/>
            <person name="Woyke T."/>
        </authorList>
    </citation>
    <scope>NUCLEOTIDE SEQUENCE [LARGE SCALE GENOMIC DNA]</scope>
    <source>
        <strain evidence="3 4">XJ-54</strain>
    </source>
</reference>
<evidence type="ECO:0008006" key="5">
    <source>
        <dbReference type="Google" id="ProtNLM"/>
    </source>
</evidence>
<keyword evidence="2" id="KW-0472">Membrane</keyword>
<accession>I0UZK7</accession>
<dbReference type="Proteomes" id="UP000004691">
    <property type="component" value="Unassembled WGS sequence"/>
</dbReference>
<dbReference type="eggNOG" id="ENOG5033U7D">
    <property type="taxonomic scope" value="Bacteria"/>
</dbReference>
<dbReference type="PANTHER" id="PTHR37042">
    <property type="entry name" value="OUTER MEMBRANE PROTEIN RV1973"/>
    <property type="match status" value="1"/>
</dbReference>
<dbReference type="STRING" id="882086.SacxiDRAFT_1049"/>